<dbReference type="InterPro" id="IPR008181">
    <property type="entry name" value="dUTPase"/>
</dbReference>
<gene>
    <name evidence="6" type="ORF">TRIUR3_33540</name>
</gene>
<dbReference type="SUPFAM" id="SSF51283">
    <property type="entry name" value="dUTPase-like"/>
    <property type="match status" value="1"/>
</dbReference>
<reference evidence="6" key="1">
    <citation type="journal article" date="2013" name="Nature">
        <title>Draft genome of the wheat A-genome progenitor Triticum urartu.</title>
        <authorList>
            <person name="Ling H.Q."/>
            <person name="Zhao S."/>
            <person name="Liu D."/>
            <person name="Wang J."/>
            <person name="Sun H."/>
            <person name="Zhang C."/>
            <person name="Fan H."/>
            <person name="Li D."/>
            <person name="Dong L."/>
            <person name="Tao Y."/>
            <person name="Gao C."/>
            <person name="Wu H."/>
            <person name="Li Y."/>
            <person name="Cui Y."/>
            <person name="Guo X."/>
            <person name="Zheng S."/>
            <person name="Wang B."/>
            <person name="Yu K."/>
            <person name="Liang Q."/>
            <person name="Yang W."/>
            <person name="Lou X."/>
            <person name="Chen J."/>
            <person name="Feng M."/>
            <person name="Jian J."/>
            <person name="Zhang X."/>
            <person name="Luo G."/>
            <person name="Jiang Y."/>
            <person name="Liu J."/>
            <person name="Wang Z."/>
            <person name="Sha Y."/>
            <person name="Zhang B."/>
            <person name="Wu H."/>
            <person name="Tang D."/>
            <person name="Shen Q."/>
            <person name="Xue P."/>
            <person name="Zou S."/>
            <person name="Wang X."/>
            <person name="Liu X."/>
            <person name="Wang F."/>
            <person name="Yang Y."/>
            <person name="An X."/>
            <person name="Dong Z."/>
            <person name="Zhang K."/>
            <person name="Zhang X."/>
            <person name="Luo M.C."/>
            <person name="Dvorak J."/>
            <person name="Tong Y."/>
            <person name="Wang J."/>
            <person name="Yang H."/>
            <person name="Li Z."/>
            <person name="Wang D."/>
            <person name="Zhang A."/>
            <person name="Wang J."/>
        </authorList>
    </citation>
    <scope>NUCLEOTIDE SEQUENCE</scope>
</reference>
<sequence>MDEDDHHGMHVVEFTVAYSGAVLDQGPPPQQILAWFVDTCRLVVFDFATDVIVHIGEVRFYLHKHVVLQTQNVQLSGSLCHAIKSMGSRIICCSKSDKSEEECARSKSIINGKLNKMNHTGEEAPRRSNSSVQVVRWASSTLLATRTYEATIGSLGGPDANMPMRLRATNRTMNSRFCRIQRVAKAGWLIDADYRDPVGSVLFNDSEVDLAMKTGDRVAQMIIQMFTIVSMNASSVKDGSMT</sequence>
<dbReference type="GO" id="GO:0000287">
    <property type="term" value="F:magnesium ion binding"/>
    <property type="evidence" value="ECO:0007669"/>
    <property type="project" value="InterPro"/>
</dbReference>
<evidence type="ECO:0000256" key="3">
    <source>
        <dbReference type="ARBA" id="ARBA00012379"/>
    </source>
</evidence>
<name>M7YNC2_TRIUA</name>
<comment type="pathway">
    <text evidence="1">Pyrimidine metabolism; dUMP biosynthesis; dUMP from dCTP (dUTP route): step 2/2.</text>
</comment>
<dbReference type="GO" id="GO:0046081">
    <property type="term" value="P:dUTP catabolic process"/>
    <property type="evidence" value="ECO:0007669"/>
    <property type="project" value="InterPro"/>
</dbReference>
<dbReference type="STRING" id="4572.M7YNC2"/>
<evidence type="ECO:0000256" key="2">
    <source>
        <dbReference type="ARBA" id="ARBA00006581"/>
    </source>
</evidence>
<evidence type="ECO:0000259" key="5">
    <source>
        <dbReference type="Pfam" id="PF00692"/>
    </source>
</evidence>
<dbReference type="OMA" id="MGSRIIC"/>
<evidence type="ECO:0000256" key="1">
    <source>
        <dbReference type="ARBA" id="ARBA00005142"/>
    </source>
</evidence>
<dbReference type="Gene3D" id="2.70.40.10">
    <property type="match status" value="1"/>
</dbReference>
<keyword evidence="4" id="KW-0546">Nucleotide metabolism</keyword>
<proteinExistence type="inferred from homology"/>
<dbReference type="PANTHER" id="PTHR11241:SF0">
    <property type="entry name" value="DEOXYURIDINE 5'-TRIPHOSPHATE NUCLEOTIDOHYDROLASE"/>
    <property type="match status" value="1"/>
</dbReference>
<dbReference type="EMBL" id="KD250893">
    <property type="protein sequence ID" value="EMS48441.1"/>
    <property type="molecule type" value="Genomic_DNA"/>
</dbReference>
<accession>M7YNC2</accession>
<dbReference type="EC" id="3.6.1.23" evidence="3"/>
<dbReference type="Pfam" id="PF00692">
    <property type="entry name" value="dUTPase"/>
    <property type="match status" value="1"/>
</dbReference>
<dbReference type="AlphaFoldDB" id="M7YNC2"/>
<organism evidence="6">
    <name type="scientific">Triticum urartu</name>
    <name type="common">Red wild einkorn</name>
    <name type="synonym">Crithodium urartu</name>
    <dbReference type="NCBI Taxonomy" id="4572"/>
    <lineage>
        <taxon>Eukaryota</taxon>
        <taxon>Viridiplantae</taxon>
        <taxon>Streptophyta</taxon>
        <taxon>Embryophyta</taxon>
        <taxon>Tracheophyta</taxon>
        <taxon>Spermatophyta</taxon>
        <taxon>Magnoliopsida</taxon>
        <taxon>Liliopsida</taxon>
        <taxon>Poales</taxon>
        <taxon>Poaceae</taxon>
        <taxon>BOP clade</taxon>
        <taxon>Pooideae</taxon>
        <taxon>Triticodae</taxon>
        <taxon>Triticeae</taxon>
        <taxon>Triticinae</taxon>
        <taxon>Triticum</taxon>
    </lineage>
</organism>
<keyword evidence="6" id="KW-0378">Hydrolase</keyword>
<dbReference type="PANTHER" id="PTHR11241">
    <property type="entry name" value="DEOXYURIDINE 5'-TRIPHOSPHATE NUCLEOTIDOHYDROLASE"/>
    <property type="match status" value="1"/>
</dbReference>
<dbReference type="InterPro" id="IPR029054">
    <property type="entry name" value="dUTPase-like"/>
</dbReference>
<dbReference type="GO" id="GO:0006226">
    <property type="term" value="P:dUMP biosynthetic process"/>
    <property type="evidence" value="ECO:0007669"/>
    <property type="project" value="InterPro"/>
</dbReference>
<feature type="domain" description="dUTPase-like" evidence="5">
    <location>
        <begin position="186"/>
        <end position="228"/>
    </location>
</feature>
<evidence type="ECO:0000256" key="4">
    <source>
        <dbReference type="ARBA" id="ARBA00023080"/>
    </source>
</evidence>
<dbReference type="GO" id="GO:0004170">
    <property type="term" value="F:dUTP diphosphatase activity"/>
    <property type="evidence" value="ECO:0007669"/>
    <property type="project" value="UniProtKB-EC"/>
</dbReference>
<protein>
    <recommendedName>
        <fullName evidence="3">dUTP diphosphatase</fullName>
        <ecNumber evidence="3">3.6.1.23</ecNumber>
    </recommendedName>
</protein>
<comment type="similarity">
    <text evidence="2">Belongs to the dUTPase family.</text>
</comment>
<evidence type="ECO:0000313" key="6">
    <source>
        <dbReference type="EMBL" id="EMS48441.1"/>
    </source>
</evidence>
<dbReference type="InterPro" id="IPR036157">
    <property type="entry name" value="dUTPase-like_sf"/>
</dbReference>